<gene>
    <name evidence="1" type="ORF">LCGC14_0431720</name>
</gene>
<sequence length="239" mass="25797">MGNILPLELIARMVVNLRDQVCSSDIGGTGTLVACSDRPFVLTAKHVADDISINDNIVVKDDDDRPLTIPIKKLVEKSSLDWKAHSEADLAAFELFPQDSQTGASLKNRFLPLEFFSEEKSAPARELILTSIGFPLGLGTQGYFSPLTFESKASSGFLTLPRGDTRTPQTFFALENPSVGGYSGCPIVDLSVFKAGSMTTTGNGTCFYGVMHGTISDKTGGKIAMVTPSYYVHELIESF</sequence>
<name>A0A0F9T682_9ZZZZ</name>
<dbReference type="InterPro" id="IPR009003">
    <property type="entry name" value="Peptidase_S1_PA"/>
</dbReference>
<dbReference type="EMBL" id="LAZR01000404">
    <property type="protein sequence ID" value="KKN70372.1"/>
    <property type="molecule type" value="Genomic_DNA"/>
</dbReference>
<evidence type="ECO:0008006" key="2">
    <source>
        <dbReference type="Google" id="ProtNLM"/>
    </source>
</evidence>
<reference evidence="1" key="1">
    <citation type="journal article" date="2015" name="Nature">
        <title>Complex archaea that bridge the gap between prokaryotes and eukaryotes.</title>
        <authorList>
            <person name="Spang A."/>
            <person name="Saw J.H."/>
            <person name="Jorgensen S.L."/>
            <person name="Zaremba-Niedzwiedzka K."/>
            <person name="Martijn J."/>
            <person name="Lind A.E."/>
            <person name="van Eijk R."/>
            <person name="Schleper C."/>
            <person name="Guy L."/>
            <person name="Ettema T.J."/>
        </authorList>
    </citation>
    <scope>NUCLEOTIDE SEQUENCE</scope>
</reference>
<comment type="caution">
    <text evidence="1">The sequence shown here is derived from an EMBL/GenBank/DDBJ whole genome shotgun (WGS) entry which is preliminary data.</text>
</comment>
<accession>A0A0F9T682</accession>
<dbReference type="SUPFAM" id="SSF50494">
    <property type="entry name" value="Trypsin-like serine proteases"/>
    <property type="match status" value="1"/>
</dbReference>
<organism evidence="1">
    <name type="scientific">marine sediment metagenome</name>
    <dbReference type="NCBI Taxonomy" id="412755"/>
    <lineage>
        <taxon>unclassified sequences</taxon>
        <taxon>metagenomes</taxon>
        <taxon>ecological metagenomes</taxon>
    </lineage>
</organism>
<dbReference type="AlphaFoldDB" id="A0A0F9T682"/>
<proteinExistence type="predicted"/>
<evidence type="ECO:0000313" key="1">
    <source>
        <dbReference type="EMBL" id="KKN70372.1"/>
    </source>
</evidence>
<protein>
    <recommendedName>
        <fullName evidence="2">Peptidase S1 domain-containing protein</fullName>
    </recommendedName>
</protein>